<name>A0ABS2KN88_9GAMM</name>
<dbReference type="InterPro" id="IPR006620">
    <property type="entry name" value="Pro_4_hyd_alph"/>
</dbReference>
<keyword evidence="5" id="KW-0408">Iron</keyword>
<keyword evidence="3" id="KW-0223">Dioxygenase</keyword>
<evidence type="ECO:0000256" key="4">
    <source>
        <dbReference type="ARBA" id="ARBA00023002"/>
    </source>
</evidence>
<accession>A0ABS2KN88</accession>
<dbReference type="SMART" id="SM00702">
    <property type="entry name" value="P4Hc"/>
    <property type="match status" value="1"/>
</dbReference>
<dbReference type="Proteomes" id="UP001430193">
    <property type="component" value="Unassembled WGS sequence"/>
</dbReference>
<feature type="domain" description="Prolyl 4-hydroxylase alpha subunit" evidence="6">
    <location>
        <begin position="82"/>
        <end position="265"/>
    </location>
</feature>
<dbReference type="PANTHER" id="PTHR10869:SF246">
    <property type="entry name" value="TRANSMEMBRANE PROLYL 4-HYDROXYLASE"/>
    <property type="match status" value="1"/>
</dbReference>
<dbReference type="InterPro" id="IPR045054">
    <property type="entry name" value="P4HA-like"/>
</dbReference>
<evidence type="ECO:0000256" key="3">
    <source>
        <dbReference type="ARBA" id="ARBA00022964"/>
    </source>
</evidence>
<keyword evidence="8" id="KW-1185">Reference proteome</keyword>
<dbReference type="Gene3D" id="2.60.120.620">
    <property type="entry name" value="q2cbj1_9rhob like domain"/>
    <property type="match status" value="1"/>
</dbReference>
<gene>
    <name evidence="7" type="ORF">ISS99_22275</name>
</gene>
<dbReference type="PANTHER" id="PTHR10869">
    <property type="entry name" value="PROLYL 4-HYDROXYLASE ALPHA SUBUNIT"/>
    <property type="match status" value="1"/>
</dbReference>
<evidence type="ECO:0000313" key="7">
    <source>
        <dbReference type="EMBL" id="MBM7132267.1"/>
    </source>
</evidence>
<keyword evidence="4" id="KW-0560">Oxidoreductase</keyword>
<evidence type="ECO:0000256" key="1">
    <source>
        <dbReference type="ARBA" id="ARBA00001961"/>
    </source>
</evidence>
<proteinExistence type="predicted"/>
<dbReference type="EMBL" id="JADIKF010000040">
    <property type="protein sequence ID" value="MBM7132267.1"/>
    <property type="molecule type" value="Genomic_DNA"/>
</dbReference>
<dbReference type="InterPro" id="IPR044862">
    <property type="entry name" value="Pro_4_hyd_alph_FE2OG_OXY"/>
</dbReference>
<reference evidence="7" key="1">
    <citation type="submission" date="2020-10" db="EMBL/GenBank/DDBJ databases">
        <title>Phylogeny of dyella-like bacteria.</title>
        <authorList>
            <person name="Fu J."/>
        </authorList>
    </citation>
    <scope>NUCLEOTIDE SEQUENCE</scope>
    <source>
        <strain evidence="7">DHON07</strain>
    </source>
</reference>
<dbReference type="Pfam" id="PF13640">
    <property type="entry name" value="2OG-FeII_Oxy_3"/>
    <property type="match status" value="1"/>
</dbReference>
<dbReference type="RefSeq" id="WP_204633781.1">
    <property type="nucleotide sequence ID" value="NZ_BSOC01000001.1"/>
</dbReference>
<sequence>MDSPFEDLVAELRKSGLDRSRALKYLLDQGWDAGYANRIIEAEGKVERSAPGDRPDPDLSGCQNVTVSQGREIKVLMRSHKPRAYLFGDFLDRFECDKLISESIGRMRRSSVYTEDDAGETQAVASYNRTSNQTTFSPGENAFVDQVYEAVSKLIHWPISHMERMQVIQYQAGGEFTPHHDYFLDNPDGSPTMPWQRVGTFLIYLNDVPLGGSTFFPGAGVEFIPHQGNALLFTYEKGDFHRELSLHAGTPVGRSSKWLVNILLTDCPIKNAN</sequence>
<evidence type="ECO:0000256" key="2">
    <source>
        <dbReference type="ARBA" id="ARBA00022723"/>
    </source>
</evidence>
<protein>
    <submittedName>
        <fullName evidence="7">2OG-Fe(II) oxygenase</fullName>
    </submittedName>
</protein>
<evidence type="ECO:0000313" key="8">
    <source>
        <dbReference type="Proteomes" id="UP001430193"/>
    </source>
</evidence>
<keyword evidence="2" id="KW-0479">Metal-binding</keyword>
<comment type="cofactor">
    <cofactor evidence="1">
        <name>L-ascorbate</name>
        <dbReference type="ChEBI" id="CHEBI:38290"/>
    </cofactor>
</comment>
<comment type="caution">
    <text evidence="7">The sequence shown here is derived from an EMBL/GenBank/DDBJ whole genome shotgun (WGS) entry which is preliminary data.</text>
</comment>
<evidence type="ECO:0000259" key="6">
    <source>
        <dbReference type="SMART" id="SM00702"/>
    </source>
</evidence>
<organism evidence="7 8">
    <name type="scientific">Dyella mobilis</name>
    <dbReference type="NCBI Taxonomy" id="1849582"/>
    <lineage>
        <taxon>Bacteria</taxon>
        <taxon>Pseudomonadati</taxon>
        <taxon>Pseudomonadota</taxon>
        <taxon>Gammaproteobacteria</taxon>
        <taxon>Lysobacterales</taxon>
        <taxon>Rhodanobacteraceae</taxon>
        <taxon>Dyella</taxon>
    </lineage>
</organism>
<evidence type="ECO:0000256" key="5">
    <source>
        <dbReference type="ARBA" id="ARBA00023004"/>
    </source>
</evidence>